<evidence type="ECO:0000313" key="3">
    <source>
        <dbReference type="Proteomes" id="UP001163850"/>
    </source>
</evidence>
<sequence>MPLLNYAPDFYVHVFSSRIFFTTDLSSHILLRICYFPLLLTIVVIRWFSLLLLSPLLFICFDCTTYDPFHVHVHAHELSSQYCSCSPDATIFLNFHDSNHHEIDLIFIFARLLRDFTKSSCSGSSSFCFFNLLSDPLRFSFSCIGRRRECFPAVVLYDFEKEIK</sequence>
<dbReference type="EMBL" id="MU802206">
    <property type="protein sequence ID" value="KAJ3980261.1"/>
    <property type="molecule type" value="Genomic_DNA"/>
</dbReference>
<protein>
    <submittedName>
        <fullName evidence="2">Uncharacterized protein</fullName>
    </submittedName>
</protein>
<gene>
    <name evidence="2" type="ORF">F5890DRAFT_747642</name>
</gene>
<keyword evidence="1" id="KW-1133">Transmembrane helix</keyword>
<organism evidence="2 3">
    <name type="scientific">Lentinula detonsa</name>
    <dbReference type="NCBI Taxonomy" id="2804962"/>
    <lineage>
        <taxon>Eukaryota</taxon>
        <taxon>Fungi</taxon>
        <taxon>Dikarya</taxon>
        <taxon>Basidiomycota</taxon>
        <taxon>Agaricomycotina</taxon>
        <taxon>Agaricomycetes</taxon>
        <taxon>Agaricomycetidae</taxon>
        <taxon>Agaricales</taxon>
        <taxon>Marasmiineae</taxon>
        <taxon>Omphalotaceae</taxon>
        <taxon>Lentinula</taxon>
    </lineage>
</organism>
<comment type="caution">
    <text evidence="2">The sequence shown here is derived from an EMBL/GenBank/DDBJ whole genome shotgun (WGS) entry which is preliminary data.</text>
</comment>
<name>A0AA38UP36_9AGAR</name>
<reference evidence="2" key="1">
    <citation type="submission" date="2022-08" db="EMBL/GenBank/DDBJ databases">
        <authorList>
            <consortium name="DOE Joint Genome Institute"/>
            <person name="Min B."/>
            <person name="Riley R."/>
            <person name="Sierra-Patev S."/>
            <person name="Naranjo-Ortiz M."/>
            <person name="Looney B."/>
            <person name="Konkel Z."/>
            <person name="Slot J.C."/>
            <person name="Sakamoto Y."/>
            <person name="Steenwyk J.L."/>
            <person name="Rokas A."/>
            <person name="Carro J."/>
            <person name="Camarero S."/>
            <person name="Ferreira P."/>
            <person name="Molpeceres G."/>
            <person name="Ruiz-Duenas F.J."/>
            <person name="Serrano A."/>
            <person name="Henrissat B."/>
            <person name="Drula E."/>
            <person name="Hughes K.W."/>
            <person name="Mata J.L."/>
            <person name="Ishikawa N.K."/>
            <person name="Vargas-Isla R."/>
            <person name="Ushijima S."/>
            <person name="Smith C.A."/>
            <person name="Ahrendt S."/>
            <person name="Andreopoulos W."/>
            <person name="He G."/>
            <person name="Labutti K."/>
            <person name="Lipzen A."/>
            <person name="Ng V."/>
            <person name="Sandor L."/>
            <person name="Barry K."/>
            <person name="Martinez A.T."/>
            <person name="Xiao Y."/>
            <person name="Gibbons J.G."/>
            <person name="Terashima K."/>
            <person name="Hibbett D.S."/>
            <person name="Grigoriev I.V."/>
        </authorList>
    </citation>
    <scope>NUCLEOTIDE SEQUENCE</scope>
    <source>
        <strain evidence="2">TFB7829</strain>
    </source>
</reference>
<evidence type="ECO:0000256" key="1">
    <source>
        <dbReference type="SAM" id="Phobius"/>
    </source>
</evidence>
<proteinExistence type="predicted"/>
<evidence type="ECO:0000313" key="2">
    <source>
        <dbReference type="EMBL" id="KAJ3980261.1"/>
    </source>
</evidence>
<dbReference type="AlphaFoldDB" id="A0AA38UP36"/>
<keyword evidence="1" id="KW-0812">Transmembrane</keyword>
<dbReference type="Proteomes" id="UP001163850">
    <property type="component" value="Unassembled WGS sequence"/>
</dbReference>
<keyword evidence="1" id="KW-0472">Membrane</keyword>
<accession>A0AA38UP36</accession>
<feature type="transmembrane region" description="Helical" evidence="1">
    <location>
        <begin position="29"/>
        <end position="48"/>
    </location>
</feature>